<dbReference type="InParanoid" id="A0A7M7H8T2"/>
<organism evidence="23 24">
    <name type="scientific">Nasonia vitripennis</name>
    <name type="common">Parasitic wasp</name>
    <dbReference type="NCBI Taxonomy" id="7425"/>
    <lineage>
        <taxon>Eukaryota</taxon>
        <taxon>Metazoa</taxon>
        <taxon>Ecdysozoa</taxon>
        <taxon>Arthropoda</taxon>
        <taxon>Hexapoda</taxon>
        <taxon>Insecta</taxon>
        <taxon>Pterygota</taxon>
        <taxon>Neoptera</taxon>
        <taxon>Endopterygota</taxon>
        <taxon>Hymenoptera</taxon>
        <taxon>Apocrita</taxon>
        <taxon>Proctotrupomorpha</taxon>
        <taxon>Chalcidoidea</taxon>
        <taxon>Pteromalidae</taxon>
        <taxon>Pteromalinae</taxon>
        <taxon>Nasonia</taxon>
    </lineage>
</organism>
<dbReference type="AlphaFoldDB" id="A0A7M7H8T2"/>
<comment type="catalytic activity">
    <reaction evidence="18">
        <text>prostaglandin E2 + NAD(+) = 15-oxoprostaglandin E2 + NADH + H(+)</text>
        <dbReference type="Rhea" id="RHEA:11876"/>
        <dbReference type="ChEBI" id="CHEBI:15378"/>
        <dbReference type="ChEBI" id="CHEBI:57400"/>
        <dbReference type="ChEBI" id="CHEBI:57540"/>
        <dbReference type="ChEBI" id="CHEBI:57945"/>
        <dbReference type="ChEBI" id="CHEBI:606564"/>
        <dbReference type="EC" id="1.1.1.141"/>
    </reaction>
    <physiologicalReaction direction="left-to-right" evidence="18">
        <dbReference type="Rhea" id="RHEA:11877"/>
    </physiologicalReaction>
</comment>
<dbReference type="EC" id="1.1.1.232" evidence="4"/>
<dbReference type="PANTHER" id="PTHR44229">
    <property type="entry name" value="15-HYDROXYPROSTAGLANDIN DEHYDROGENASE [NAD(+)]"/>
    <property type="match status" value="1"/>
</dbReference>
<evidence type="ECO:0000256" key="20">
    <source>
        <dbReference type="ARBA" id="ARBA00049151"/>
    </source>
</evidence>
<evidence type="ECO:0000256" key="4">
    <source>
        <dbReference type="ARBA" id="ARBA00039060"/>
    </source>
</evidence>
<dbReference type="InterPro" id="IPR036291">
    <property type="entry name" value="NAD(P)-bd_dom_sf"/>
</dbReference>
<dbReference type="EC" id="1.1.1.141" evidence="3"/>
<name>A0A7M7H8T2_NASVI</name>
<dbReference type="Proteomes" id="UP000002358">
    <property type="component" value="Chromosome 2"/>
</dbReference>
<evidence type="ECO:0000256" key="16">
    <source>
        <dbReference type="ARBA" id="ARBA00048535"/>
    </source>
</evidence>
<comment type="catalytic activity">
    <reaction evidence="11">
        <text>14-hydroxy-(4Z,7Z,10Z,12E,16Z,19Z)-docosahexaenoate + NAD(+) = 14-oxo-(4Z,7Z,10Z,12E,16Z,19Z)-docosahexaenoate + NADH + H(+)</text>
        <dbReference type="Rhea" id="RHEA:48952"/>
        <dbReference type="ChEBI" id="CHEBI:15378"/>
        <dbReference type="ChEBI" id="CHEBI:57540"/>
        <dbReference type="ChEBI" id="CHEBI:57945"/>
        <dbReference type="ChEBI" id="CHEBI:90866"/>
        <dbReference type="ChEBI" id="CHEBI:90867"/>
    </reaction>
    <physiologicalReaction direction="left-to-right" evidence="11">
        <dbReference type="Rhea" id="RHEA:48953"/>
    </physiologicalReaction>
</comment>
<comment type="catalytic activity">
    <reaction evidence="16">
        <text>lipoxin A4 + NAD(+) = 15-oxo-(5S,6R)-dihydroxy-(7E,9E,11Z,13E)-eicosatetraenoate + NADH + H(+)</text>
        <dbReference type="Rhea" id="RHEA:41572"/>
        <dbReference type="ChEBI" id="CHEBI:15378"/>
        <dbReference type="ChEBI" id="CHEBI:57540"/>
        <dbReference type="ChEBI" id="CHEBI:57945"/>
        <dbReference type="ChEBI" id="CHEBI:67026"/>
        <dbReference type="ChEBI" id="CHEBI:78311"/>
    </reaction>
    <physiologicalReaction direction="left-to-right" evidence="16">
        <dbReference type="Rhea" id="RHEA:41573"/>
    </physiologicalReaction>
</comment>
<dbReference type="Gene3D" id="3.40.50.720">
    <property type="entry name" value="NAD(P)-binding Rossmann-like Domain"/>
    <property type="match status" value="1"/>
</dbReference>
<evidence type="ECO:0000256" key="10">
    <source>
        <dbReference type="ARBA" id="ARBA00047672"/>
    </source>
</evidence>
<evidence type="ECO:0000256" key="1">
    <source>
        <dbReference type="ARBA" id="ARBA00006484"/>
    </source>
</evidence>
<comment type="function">
    <text evidence="8">Catalyzes the NAD-dependent dehydrogenation (oxidation) of a broad array of hydroxylated polyunsaturated fatty acids (mainly eicosanoids and docosanoids, including prostaglandins, lipoxins and resolvins), yielding their corresponding keto (oxo) metabolites. Decreases the levels of the pro-proliferative prostaglandins such as prostaglandin E2 (whose activity is increased in cancer because of an increase in the expression of cyclooxygenase 2) and generates oxo-fatty acid products that can profoundly influence cell function by abrogating pro-inflammatory cytokine expression. Converts resolvins E1, D1 and D2 to their oxo products, which represents a mode of resolvin inactivation. Resolvin E1 plays important roles during the resolution phase of acute inflammation, while resolvins D1 and D2 have a unique role in obesity-induced adipose inflammation.</text>
</comment>
<dbReference type="OrthoDB" id="417891at2759"/>
<evidence type="ECO:0000256" key="11">
    <source>
        <dbReference type="ARBA" id="ARBA00048008"/>
    </source>
</evidence>
<comment type="catalytic activity">
    <reaction evidence="10">
        <text>resolvin D1 + NAD(+) = 8-oxoresolvin D1 + NADH + H(+)</text>
        <dbReference type="Rhea" id="RHEA:50124"/>
        <dbReference type="ChEBI" id="CHEBI:15378"/>
        <dbReference type="ChEBI" id="CHEBI:57540"/>
        <dbReference type="ChEBI" id="CHEBI:57945"/>
        <dbReference type="ChEBI" id="CHEBI:132079"/>
        <dbReference type="ChEBI" id="CHEBI:132080"/>
    </reaction>
    <physiologicalReaction direction="left-to-right" evidence="10">
        <dbReference type="Rhea" id="RHEA:50125"/>
    </physiologicalReaction>
</comment>
<dbReference type="OMA" id="WVDICIN"/>
<evidence type="ECO:0000256" key="17">
    <source>
        <dbReference type="ARBA" id="ARBA00048611"/>
    </source>
</evidence>
<dbReference type="SMR" id="A0A7M7H8T2"/>
<sequence length="266" mass="29564">MDINDKVAIVTGGIKGIGFVTVQHLLRHGAHYVAIFDLLVAESDVVRTAFKTLEQEFDKVRFGYYHCNVVNHEEFIAQYNDVTQSIRNVDILVNNAGICNDNDPDLTIAVNITAVIKCTMYAVERMGTHRLGKGGIVVNIGSIFGLTNIPTIPVYNATKHAVVSFVRSLKEHNENLGMRIVCLCPGMTKTSMTTDYNPRAILLDFIPRNVINDNLELYLQDPNNVAAAIVEIVKRGKGGDVWLVQNGESPFNTKDVTKVKELRTEF</sequence>
<evidence type="ECO:0000256" key="22">
    <source>
        <dbReference type="RuleBase" id="RU000363"/>
    </source>
</evidence>
<accession>A0A7M7H8T2</accession>
<dbReference type="PANTHER" id="PTHR44229:SF4">
    <property type="entry name" value="15-HYDROXYPROSTAGLANDIN DEHYDROGENASE [NAD(+)]"/>
    <property type="match status" value="1"/>
</dbReference>
<evidence type="ECO:0000256" key="3">
    <source>
        <dbReference type="ARBA" id="ARBA00038968"/>
    </source>
</evidence>
<gene>
    <name evidence="23" type="primary">103315740</name>
</gene>
<evidence type="ECO:0000256" key="12">
    <source>
        <dbReference type="ARBA" id="ARBA00048140"/>
    </source>
</evidence>
<evidence type="ECO:0000256" key="18">
    <source>
        <dbReference type="ARBA" id="ARBA00048739"/>
    </source>
</evidence>
<comment type="catalytic activity">
    <reaction evidence="14">
        <text>resolvin D1 + NAD(+) = 17-oxoresolvin D1 + NADH + H(+)</text>
        <dbReference type="Rhea" id="RHEA:50128"/>
        <dbReference type="ChEBI" id="CHEBI:15378"/>
        <dbReference type="ChEBI" id="CHEBI:57540"/>
        <dbReference type="ChEBI" id="CHEBI:57945"/>
        <dbReference type="ChEBI" id="CHEBI:132079"/>
        <dbReference type="ChEBI" id="CHEBI:132081"/>
    </reaction>
    <physiologicalReaction direction="left-to-right" evidence="14">
        <dbReference type="Rhea" id="RHEA:50129"/>
    </physiologicalReaction>
</comment>
<dbReference type="GO" id="GO:0016404">
    <property type="term" value="F:15-hydroxyprostaglandin dehydrogenase (NAD+) activity"/>
    <property type="evidence" value="ECO:0007669"/>
    <property type="project" value="UniProtKB-EC"/>
</dbReference>
<dbReference type="FunCoup" id="A0A7M7H8T2">
    <property type="interactions" value="113"/>
</dbReference>
<dbReference type="GO" id="GO:0005737">
    <property type="term" value="C:cytoplasm"/>
    <property type="evidence" value="ECO:0007669"/>
    <property type="project" value="TreeGrafter"/>
</dbReference>
<comment type="catalytic activity">
    <reaction evidence="13">
        <text>(11R)-hydroxy-(5Z,8Z,12E,14Z)-eicosatetraenoate + NAD(+) = 11-oxo-(5Z,8Z,12E,14Z)-eicosatetraenoate + NADH + H(+)</text>
        <dbReference type="Rhea" id="RHEA:48640"/>
        <dbReference type="ChEBI" id="CHEBI:15378"/>
        <dbReference type="ChEBI" id="CHEBI:57540"/>
        <dbReference type="ChEBI" id="CHEBI:57945"/>
        <dbReference type="ChEBI" id="CHEBI:78836"/>
        <dbReference type="ChEBI" id="CHEBI:90697"/>
    </reaction>
    <physiologicalReaction direction="left-to-right" evidence="13">
        <dbReference type="Rhea" id="RHEA:48641"/>
    </physiologicalReaction>
</comment>
<proteinExistence type="inferred from homology"/>
<evidence type="ECO:0000313" key="24">
    <source>
        <dbReference type="Proteomes" id="UP000002358"/>
    </source>
</evidence>
<keyword evidence="2" id="KW-0560">Oxidoreductase</keyword>
<evidence type="ECO:0000256" key="5">
    <source>
        <dbReference type="ARBA" id="ARBA00040276"/>
    </source>
</evidence>
<evidence type="ECO:0000256" key="2">
    <source>
        <dbReference type="ARBA" id="ARBA00023002"/>
    </source>
</evidence>
<dbReference type="Pfam" id="PF00106">
    <property type="entry name" value="adh_short"/>
    <property type="match status" value="1"/>
</dbReference>
<evidence type="ECO:0000256" key="8">
    <source>
        <dbReference type="ARBA" id="ARBA00045705"/>
    </source>
</evidence>
<dbReference type="PRINTS" id="PR00080">
    <property type="entry name" value="SDRFAMILY"/>
</dbReference>
<evidence type="ECO:0000256" key="13">
    <source>
        <dbReference type="ARBA" id="ARBA00048144"/>
    </source>
</evidence>
<comment type="catalytic activity">
    <reaction evidence="17">
        <text>prostaglandin A1 + NAD(+) = 15-oxo-prostaglandin A1 + NADH + H(+)</text>
        <dbReference type="Rhea" id="RHEA:41263"/>
        <dbReference type="ChEBI" id="CHEBI:15378"/>
        <dbReference type="ChEBI" id="CHEBI:57398"/>
        <dbReference type="ChEBI" id="CHEBI:57540"/>
        <dbReference type="ChEBI" id="CHEBI:57945"/>
        <dbReference type="ChEBI" id="CHEBI:85072"/>
    </reaction>
    <physiologicalReaction direction="left-to-right" evidence="17">
        <dbReference type="Rhea" id="RHEA:41264"/>
    </physiologicalReaction>
</comment>
<keyword evidence="24" id="KW-1185">Reference proteome</keyword>
<dbReference type="EnsemblMetazoa" id="XM_008206171">
    <property type="protein sequence ID" value="XP_008204393"/>
    <property type="gene ID" value="LOC103315740"/>
</dbReference>
<comment type="catalytic activity">
    <reaction evidence="20">
        <text>(15S)-hydroxy-(5Z,8Z,11Z,13E)-eicosatetraenoate + NAD(+) = 15-oxo-(5Z,8Z,11Z,13E)-eicosatetraenoate + NADH + H(+)</text>
        <dbReference type="Rhea" id="RHEA:23260"/>
        <dbReference type="ChEBI" id="CHEBI:15378"/>
        <dbReference type="ChEBI" id="CHEBI:57409"/>
        <dbReference type="ChEBI" id="CHEBI:57410"/>
        <dbReference type="ChEBI" id="CHEBI:57540"/>
        <dbReference type="ChEBI" id="CHEBI:57945"/>
        <dbReference type="EC" id="1.1.1.232"/>
    </reaction>
    <physiologicalReaction direction="left-to-right" evidence="20">
        <dbReference type="Rhea" id="RHEA:23261"/>
    </physiologicalReaction>
</comment>
<comment type="catalytic activity">
    <reaction evidence="12">
        <text>15-oxo-(5S,6R)-dihydroxy-(7E,9E,11Z)-eicosatrienoate + NADH + H(+) = (5S,6R,15S)-trihydroxy-(7E,9E,11Z)-eicosatrienoate + NAD(+)</text>
        <dbReference type="Rhea" id="RHEA:41596"/>
        <dbReference type="ChEBI" id="CHEBI:15378"/>
        <dbReference type="ChEBI" id="CHEBI:57540"/>
        <dbReference type="ChEBI" id="CHEBI:57945"/>
        <dbReference type="ChEBI" id="CHEBI:78325"/>
        <dbReference type="ChEBI" id="CHEBI:78329"/>
    </reaction>
    <physiologicalReaction direction="left-to-right" evidence="12">
        <dbReference type="Rhea" id="RHEA:41597"/>
    </physiologicalReaction>
</comment>
<dbReference type="PRINTS" id="PR01167">
    <property type="entry name" value="INSADHFAMILY"/>
</dbReference>
<evidence type="ECO:0000256" key="9">
    <source>
        <dbReference type="ARBA" id="ARBA00047325"/>
    </source>
</evidence>
<evidence type="ECO:0000256" key="15">
    <source>
        <dbReference type="ARBA" id="ARBA00048393"/>
    </source>
</evidence>
<evidence type="ECO:0000256" key="7">
    <source>
        <dbReference type="ARBA" id="ARBA00042026"/>
    </source>
</evidence>
<evidence type="ECO:0000313" key="23">
    <source>
        <dbReference type="EnsemblMetazoa" id="XP_008204393"/>
    </source>
</evidence>
<comment type="catalytic activity">
    <reaction evidence="9">
        <text>prostaglandin E1 + NAD(+) = 15-oxoprostaglandin E1 + NADH + H(+)</text>
        <dbReference type="Rhea" id="RHEA:16477"/>
        <dbReference type="ChEBI" id="CHEBI:15378"/>
        <dbReference type="ChEBI" id="CHEBI:57397"/>
        <dbReference type="ChEBI" id="CHEBI:57401"/>
        <dbReference type="ChEBI" id="CHEBI:57540"/>
        <dbReference type="ChEBI" id="CHEBI:57945"/>
    </reaction>
    <physiologicalReaction direction="left-to-right" evidence="9">
        <dbReference type="Rhea" id="RHEA:16478"/>
    </physiologicalReaction>
</comment>
<reference evidence="23" key="1">
    <citation type="submission" date="2021-01" db="UniProtKB">
        <authorList>
            <consortium name="EnsemblMetazoa"/>
        </authorList>
    </citation>
    <scope>IDENTIFICATION</scope>
</reference>
<dbReference type="KEGG" id="nvi:103315740"/>
<comment type="similarity">
    <text evidence="1 22">Belongs to the short-chain dehydrogenases/reductases (SDR) family.</text>
</comment>
<evidence type="ECO:0000256" key="19">
    <source>
        <dbReference type="ARBA" id="ARBA00048921"/>
    </source>
</evidence>
<comment type="catalytic activity">
    <reaction evidence="19">
        <text>resolvin D2 + NAD(+) = 16-oxoresolvin D2 + NADH + H(+)</text>
        <dbReference type="Rhea" id="RHEA:53588"/>
        <dbReference type="ChEBI" id="CHEBI:15378"/>
        <dbReference type="ChEBI" id="CHEBI:57540"/>
        <dbReference type="ChEBI" id="CHEBI:57945"/>
        <dbReference type="ChEBI" id="CHEBI:133367"/>
        <dbReference type="ChEBI" id="CHEBI:137498"/>
    </reaction>
    <physiologicalReaction direction="left-to-right" evidence="19">
        <dbReference type="Rhea" id="RHEA:53589"/>
    </physiologicalReaction>
</comment>
<comment type="catalytic activity">
    <reaction evidence="21">
        <text>resolvin E1 + NAD(+) = 18-oxo-resolvin E1 + NADH + H(+)</text>
        <dbReference type="Rhea" id="RHEA:49244"/>
        <dbReference type="ChEBI" id="CHEBI:15378"/>
        <dbReference type="ChEBI" id="CHEBI:57540"/>
        <dbReference type="ChEBI" id="CHEBI:57945"/>
        <dbReference type="ChEBI" id="CHEBI:91000"/>
        <dbReference type="ChEBI" id="CHEBI:91001"/>
    </reaction>
    <physiologicalReaction direction="left-to-right" evidence="21">
        <dbReference type="Rhea" id="RHEA:49245"/>
    </physiologicalReaction>
</comment>
<evidence type="ECO:0000256" key="6">
    <source>
        <dbReference type="ARBA" id="ARBA00041812"/>
    </source>
</evidence>
<protein>
    <recommendedName>
        <fullName evidence="5">15-hydroxyprostaglandin dehydrogenase [NAD(+)]</fullName>
        <ecNumber evidence="3">1.1.1.141</ecNumber>
        <ecNumber evidence="4">1.1.1.232</ecNumber>
    </recommendedName>
    <alternativeName>
        <fullName evidence="7">Eicosanoid/docosanoid dehydrogenase [NAD(+)]</fullName>
    </alternativeName>
    <alternativeName>
        <fullName evidence="6">Prostaglandin dehydrogenase 1</fullName>
    </alternativeName>
</protein>
<comment type="catalytic activity">
    <reaction evidence="15">
        <text>resolvin D2 + NAD(+) = 7-oxoresolvin D2 + NADH + H(+)</text>
        <dbReference type="Rhea" id="RHEA:53584"/>
        <dbReference type="ChEBI" id="CHEBI:15378"/>
        <dbReference type="ChEBI" id="CHEBI:57540"/>
        <dbReference type="ChEBI" id="CHEBI:57945"/>
        <dbReference type="ChEBI" id="CHEBI:133367"/>
        <dbReference type="ChEBI" id="CHEBI:137497"/>
    </reaction>
    <physiologicalReaction direction="left-to-right" evidence="15">
        <dbReference type="Rhea" id="RHEA:53585"/>
    </physiologicalReaction>
</comment>
<dbReference type="InterPro" id="IPR002347">
    <property type="entry name" value="SDR_fam"/>
</dbReference>
<dbReference type="GO" id="GO:0047034">
    <property type="term" value="F:15-hydroxyicosatetraenoate dehydrogenase activity"/>
    <property type="evidence" value="ECO:0007669"/>
    <property type="project" value="UniProtKB-EC"/>
</dbReference>
<dbReference type="SUPFAM" id="SSF51735">
    <property type="entry name" value="NAD(P)-binding Rossmann-fold domains"/>
    <property type="match status" value="1"/>
</dbReference>
<evidence type="ECO:0000256" key="21">
    <source>
        <dbReference type="ARBA" id="ARBA00049188"/>
    </source>
</evidence>
<evidence type="ECO:0000256" key="14">
    <source>
        <dbReference type="ARBA" id="ARBA00048170"/>
    </source>
</evidence>